<gene>
    <name evidence="1" type="ORF">SAMN02745108_02099</name>
</gene>
<dbReference type="Proteomes" id="UP000190449">
    <property type="component" value="Unassembled WGS sequence"/>
</dbReference>
<sequence>LFLEGDFTAFHDQFLQLIDNVLDGKSKSEEMTGNSTNVVFKKDTTTIEDFFLDGEPTICSIPTDELRLLMDEWLQKRAEFLKTKG</sequence>
<protein>
    <submittedName>
        <fullName evidence="1">Uncharacterized protein</fullName>
    </submittedName>
</protein>
<organism evidence="1 2">
    <name type="scientific">Fibrobacter intestinalis</name>
    <dbReference type="NCBI Taxonomy" id="28122"/>
    <lineage>
        <taxon>Bacteria</taxon>
        <taxon>Pseudomonadati</taxon>
        <taxon>Fibrobacterota</taxon>
        <taxon>Fibrobacteria</taxon>
        <taxon>Fibrobacterales</taxon>
        <taxon>Fibrobacteraceae</taxon>
        <taxon>Fibrobacter</taxon>
    </lineage>
</organism>
<accession>A0A1T4PYT8</accession>
<name>A0A1T4PYT8_9BACT</name>
<evidence type="ECO:0000313" key="2">
    <source>
        <dbReference type="Proteomes" id="UP000190449"/>
    </source>
</evidence>
<reference evidence="1 2" key="1">
    <citation type="submission" date="2017-02" db="EMBL/GenBank/DDBJ databases">
        <authorList>
            <person name="Peterson S.W."/>
        </authorList>
    </citation>
    <scope>NUCLEOTIDE SEQUENCE [LARGE SCALE GENOMIC DNA]</scope>
    <source>
        <strain evidence="1 2">ATCC 43854</strain>
    </source>
</reference>
<dbReference type="RefSeq" id="WP_234978170.1">
    <property type="nucleotide sequence ID" value="NZ_FUWU01000040.1"/>
</dbReference>
<proteinExistence type="predicted"/>
<feature type="non-terminal residue" evidence="1">
    <location>
        <position position="1"/>
    </location>
</feature>
<dbReference type="EMBL" id="FUWU01000040">
    <property type="protein sequence ID" value="SJZ96609.1"/>
    <property type="molecule type" value="Genomic_DNA"/>
</dbReference>
<evidence type="ECO:0000313" key="1">
    <source>
        <dbReference type="EMBL" id="SJZ96609.1"/>
    </source>
</evidence>
<dbReference type="AlphaFoldDB" id="A0A1T4PYT8"/>